<evidence type="ECO:0000313" key="2">
    <source>
        <dbReference type="Proteomes" id="UP000598467"/>
    </source>
</evidence>
<dbReference type="RefSeq" id="WP_190290958.1">
    <property type="nucleotide sequence ID" value="NZ_JABFCZ010000008.1"/>
</dbReference>
<name>A0A926NY77_9HYPH</name>
<gene>
    <name evidence="1" type="ORF">HK439_08430</name>
</gene>
<sequence>MRQILTFFASGLPERAGLNRSVASLLAAAFLIGSGASSAFSGEIKQAAAAPKPVVNCTCRYRGTNYNLGDAVCLNGPSGPRMATCDMVLNNTSWSFSKTPCPTARMTPVPLSILRISSNG</sequence>
<dbReference type="EMBL" id="JABFCZ010000008">
    <property type="protein sequence ID" value="MBD1546285.1"/>
    <property type="molecule type" value="Genomic_DNA"/>
</dbReference>
<evidence type="ECO:0000313" key="1">
    <source>
        <dbReference type="EMBL" id="MBD1546285.1"/>
    </source>
</evidence>
<dbReference type="AlphaFoldDB" id="A0A926NY77"/>
<protein>
    <submittedName>
        <fullName evidence="1">Uncharacterized protein</fullName>
    </submittedName>
</protein>
<accession>A0A926NY77</accession>
<dbReference type="Proteomes" id="UP000598467">
    <property type="component" value="Unassembled WGS sequence"/>
</dbReference>
<proteinExistence type="predicted"/>
<comment type="caution">
    <text evidence="1">The sequence shown here is derived from an EMBL/GenBank/DDBJ whole genome shotgun (WGS) entry which is preliminary data.</text>
</comment>
<organism evidence="1 2">
    <name type="scientific">Roseibium aggregatum</name>
    <dbReference type="NCBI Taxonomy" id="187304"/>
    <lineage>
        <taxon>Bacteria</taxon>
        <taxon>Pseudomonadati</taxon>
        <taxon>Pseudomonadota</taxon>
        <taxon>Alphaproteobacteria</taxon>
        <taxon>Hyphomicrobiales</taxon>
        <taxon>Stappiaceae</taxon>
        <taxon>Roseibium</taxon>
    </lineage>
</organism>
<reference evidence="1" key="1">
    <citation type="submission" date="2020-05" db="EMBL/GenBank/DDBJ databases">
        <title>Identification of trans-AT polyketide cluster in two marine bacteria, producers of a novel glutaramide-containing polyketide sesbanimide D and analogs.</title>
        <authorList>
            <person name="Kacar D."/>
            <person name="Rodriguez P."/>
            <person name="Canedo L."/>
            <person name="Gonzalez E."/>
            <person name="Galan B."/>
            <person name="De La Calle F."/>
            <person name="Garcia J.L."/>
        </authorList>
    </citation>
    <scope>NUCLEOTIDE SEQUENCE</scope>
    <source>
        <strain evidence="1">PHM038</strain>
    </source>
</reference>